<comment type="caution">
    <text evidence="1">The sequence shown here is derived from an EMBL/GenBank/DDBJ whole genome shotgun (WGS) entry which is preliminary data.</text>
</comment>
<evidence type="ECO:0000313" key="2">
    <source>
        <dbReference type="Proteomes" id="UP000010319"/>
    </source>
</evidence>
<protein>
    <submittedName>
        <fullName evidence="1">Uncharacterized protein</fullName>
    </submittedName>
</protein>
<gene>
    <name evidence="1" type="ORF">yberc0001_30380</name>
</gene>
<reference evidence="1" key="1">
    <citation type="submission" date="2008-12" db="EMBL/GenBank/DDBJ databases">
        <title>Annotation of the Yersinia bercovieri ATCC 43970 genome.</title>
        <authorList>
            <person name="Read T.D."/>
            <person name="Akmal A."/>
            <person name="Bishop-Lilly K."/>
            <person name="Chen P.E."/>
            <person name="Cook C."/>
            <person name="Kiley M.P."/>
            <person name="Lentz S."/>
            <person name="Mateczun A."/>
            <person name="Nagarajan N."/>
            <person name="Nolan N."/>
            <person name="Osborne B.I."/>
            <person name="Pop M."/>
            <person name="Sozhamannan S."/>
            <person name="Stewart A.C."/>
            <person name="Sulakvelidze A."/>
            <person name="Thomason B."/>
            <person name="Willner K."/>
            <person name="Zwick M.E."/>
        </authorList>
    </citation>
    <scope>NUCLEOTIDE SEQUENCE [LARGE SCALE GENOMIC DNA]</scope>
    <source>
        <strain evidence="1">ATCC 43970</strain>
    </source>
</reference>
<dbReference type="Proteomes" id="UP000010319">
    <property type="component" value="Unassembled WGS sequence"/>
</dbReference>
<sequence>MCREARIDMVKSPVEWHFAQQIVSVQLYCVLIYPVFSQ</sequence>
<proteinExistence type="predicted"/>
<name>A0ABM9XZP0_YERBE</name>
<organism evidence="1 2">
    <name type="scientific">Yersinia bercovieri ATCC 43970</name>
    <dbReference type="NCBI Taxonomy" id="349968"/>
    <lineage>
        <taxon>Bacteria</taxon>
        <taxon>Pseudomonadati</taxon>
        <taxon>Pseudomonadota</taxon>
        <taxon>Gammaproteobacteria</taxon>
        <taxon>Enterobacterales</taxon>
        <taxon>Yersiniaceae</taxon>
        <taxon>Yersinia</taxon>
    </lineage>
</organism>
<evidence type="ECO:0000313" key="1">
    <source>
        <dbReference type="EMBL" id="EEQ06907.1"/>
    </source>
</evidence>
<keyword evidence="2" id="KW-1185">Reference proteome</keyword>
<dbReference type="EMBL" id="AALC02000019">
    <property type="protein sequence ID" value="EEQ06907.1"/>
    <property type="molecule type" value="Genomic_DNA"/>
</dbReference>
<accession>A0ABM9XZP0</accession>